<sequence length="181" mass="19411">MSNDDDDDIDVGAWWVSQKAKETYAELRRRWDALIAWGVGDKLPNVRRQLDAWREFSAKWETGDEDASALAAMSADLQVAESYAREKGYAGGGPQVRPPDIEEATGPLKSAAAVDRAATAVGLPPSVIGANTLPEMAQGAVRAFKGLPRGVQLGAGAAAGGLVLYGVHRLTEGTRRKRRPR</sequence>
<dbReference type="EMBL" id="CP012672">
    <property type="protein sequence ID" value="AUX30496.1"/>
    <property type="molecule type" value="Genomic_DNA"/>
</dbReference>
<reference evidence="1 2" key="1">
    <citation type="submission" date="2015-09" db="EMBL/GenBank/DDBJ databases">
        <title>Sorangium comparison.</title>
        <authorList>
            <person name="Zaburannyi N."/>
            <person name="Bunk B."/>
            <person name="Overmann J."/>
            <person name="Mueller R."/>
        </authorList>
    </citation>
    <scope>NUCLEOTIDE SEQUENCE [LARGE SCALE GENOMIC DNA]</scope>
    <source>
        <strain evidence="1 2">So ce836</strain>
    </source>
</reference>
<evidence type="ECO:0000313" key="2">
    <source>
        <dbReference type="Proteomes" id="UP000295497"/>
    </source>
</evidence>
<name>A0A4P2QL32_SORCE</name>
<dbReference type="Proteomes" id="UP000295497">
    <property type="component" value="Chromosome"/>
</dbReference>
<proteinExistence type="predicted"/>
<protein>
    <submittedName>
        <fullName evidence="1">Uncharacterized protein</fullName>
    </submittedName>
</protein>
<evidence type="ECO:0000313" key="1">
    <source>
        <dbReference type="EMBL" id="AUX30496.1"/>
    </source>
</evidence>
<accession>A0A4P2QL32</accession>
<organism evidence="1 2">
    <name type="scientific">Sorangium cellulosum</name>
    <name type="common">Polyangium cellulosum</name>
    <dbReference type="NCBI Taxonomy" id="56"/>
    <lineage>
        <taxon>Bacteria</taxon>
        <taxon>Pseudomonadati</taxon>
        <taxon>Myxococcota</taxon>
        <taxon>Polyangia</taxon>
        <taxon>Polyangiales</taxon>
        <taxon>Polyangiaceae</taxon>
        <taxon>Sorangium</taxon>
    </lineage>
</organism>
<gene>
    <name evidence="1" type="ORF">SOCE836_026020</name>
</gene>
<dbReference type="AlphaFoldDB" id="A0A4P2QL32"/>
<dbReference type="RefSeq" id="WP_129574482.1">
    <property type="nucleotide sequence ID" value="NZ_CP012672.1"/>
</dbReference>